<dbReference type="AlphaFoldDB" id="A0A6C0EZE9"/>
<dbReference type="EMBL" id="MN738979">
    <property type="protein sequence ID" value="QHT33843.1"/>
    <property type="molecule type" value="Genomic_DNA"/>
</dbReference>
<organism evidence="1">
    <name type="scientific">viral metagenome</name>
    <dbReference type="NCBI Taxonomy" id="1070528"/>
    <lineage>
        <taxon>unclassified sequences</taxon>
        <taxon>metagenomes</taxon>
        <taxon>organismal metagenomes</taxon>
    </lineage>
</organism>
<sequence>MSKAQAHSTNITNAHLNNLIALYNSRLANGDAYSNECNKSIPKMDEEIIKSMINLPSRNPEMLTSSMVVPNNLPSDEARRRTRMDILNMFYTSFDDDTTSVAFRPKGLYMIP</sequence>
<proteinExistence type="predicted"/>
<accession>A0A6C0EZE9</accession>
<evidence type="ECO:0000313" key="1">
    <source>
        <dbReference type="EMBL" id="QHT33843.1"/>
    </source>
</evidence>
<name>A0A6C0EZE9_9ZZZZ</name>
<reference evidence="1" key="1">
    <citation type="journal article" date="2020" name="Nature">
        <title>Giant virus diversity and host interactions through global metagenomics.</title>
        <authorList>
            <person name="Schulz F."/>
            <person name="Roux S."/>
            <person name="Paez-Espino D."/>
            <person name="Jungbluth S."/>
            <person name="Walsh D.A."/>
            <person name="Denef V.J."/>
            <person name="McMahon K.D."/>
            <person name="Konstantinidis K.T."/>
            <person name="Eloe-Fadrosh E.A."/>
            <person name="Kyrpides N.C."/>
            <person name="Woyke T."/>
        </authorList>
    </citation>
    <scope>NUCLEOTIDE SEQUENCE</scope>
    <source>
        <strain evidence="1">GVMAG-M-3300009161-52</strain>
    </source>
</reference>
<protein>
    <submittedName>
        <fullName evidence="1">Uncharacterized protein</fullName>
    </submittedName>
</protein>